<comment type="cofactor">
    <cofactor evidence="1 14">
        <name>heme</name>
        <dbReference type="ChEBI" id="CHEBI:30413"/>
    </cofactor>
</comment>
<dbReference type="InterPro" id="IPR017972">
    <property type="entry name" value="Cyt_P450_CS"/>
</dbReference>
<comment type="caution">
    <text evidence="17">The sequence shown here is derived from an EMBL/GenBank/DDBJ whole genome shotgun (WGS) entry which is preliminary data.</text>
</comment>
<dbReference type="SUPFAM" id="SSF48264">
    <property type="entry name" value="Cytochrome P450"/>
    <property type="match status" value="1"/>
</dbReference>
<evidence type="ECO:0000256" key="13">
    <source>
        <dbReference type="ARBA" id="ARBA00023136"/>
    </source>
</evidence>
<feature type="binding site" description="axial binding residue" evidence="14">
    <location>
        <position position="292"/>
    </location>
    <ligand>
        <name>heme</name>
        <dbReference type="ChEBI" id="CHEBI:30413"/>
    </ligand>
    <ligandPart>
        <name>Fe</name>
        <dbReference type="ChEBI" id="CHEBI:18248"/>
    </ligandPart>
</feature>
<dbReference type="Pfam" id="PF00067">
    <property type="entry name" value="p450"/>
    <property type="match status" value="1"/>
</dbReference>
<evidence type="ECO:0000256" key="2">
    <source>
        <dbReference type="ARBA" id="ARBA00003690"/>
    </source>
</evidence>
<dbReference type="EMBL" id="VIIS01001117">
    <property type="protein sequence ID" value="KAF0301816.1"/>
    <property type="molecule type" value="Genomic_DNA"/>
</dbReference>
<evidence type="ECO:0000256" key="6">
    <source>
        <dbReference type="ARBA" id="ARBA00022617"/>
    </source>
</evidence>
<name>A0A6A4WJB1_AMPAM</name>
<dbReference type="AlphaFoldDB" id="A0A6A4WJB1"/>
<evidence type="ECO:0000256" key="10">
    <source>
        <dbReference type="ARBA" id="ARBA00023002"/>
    </source>
</evidence>
<sequence length="350" mass="40046">MIADEYALFAEHLKKVVGQEVKANNLFITVVLNIIWKMVASRRFDYDDPERQRLQDIVTEFTQITGPQNILFLFPSARFVAPESSGFNKIKVYHSAMQGLFGPCIAEHRATLDPSHPRDFIDAFLIESQRPDAEKRGFDENNLRTLCLDFFIAGSETTSLSMTWALLLMVLYPDVQAKVQAELDEVVGEGRLPSYEDRPRLPYTEAVMTEIWRYTSFVPLAVPHRSSVGPAQLGGYTLPKDTTVMIHLQSAHHDRGHWGDPDVFRPERFIGEDGKFRKDDYFVPFGLGKRACLGESMARTEFFTFLSCMLHQFHVRLPKGAKKPSTEVRQFAIFLQPDDFNVILDHRVRA</sequence>
<dbReference type="PANTHER" id="PTHR24300:SF376">
    <property type="entry name" value="CYTOCHROME P450 15A1"/>
    <property type="match status" value="1"/>
</dbReference>
<keyword evidence="13" id="KW-0472">Membrane</keyword>
<dbReference type="GO" id="GO:0006805">
    <property type="term" value="P:xenobiotic metabolic process"/>
    <property type="evidence" value="ECO:0007669"/>
    <property type="project" value="TreeGrafter"/>
</dbReference>
<proteinExistence type="inferred from homology"/>
<dbReference type="OrthoDB" id="6365766at2759"/>
<reference evidence="17 18" key="1">
    <citation type="submission" date="2019-07" db="EMBL/GenBank/DDBJ databases">
        <title>Draft genome assembly of a fouling barnacle, Amphibalanus amphitrite (Darwin, 1854): The first reference genome for Thecostraca.</title>
        <authorList>
            <person name="Kim W."/>
        </authorList>
    </citation>
    <scope>NUCLEOTIDE SEQUENCE [LARGE SCALE GENOMIC DNA]</scope>
    <source>
        <strain evidence="17">SNU_AA5</strain>
        <tissue evidence="17">Soma without cirri and trophi</tissue>
    </source>
</reference>
<keyword evidence="10 15" id="KW-0560">Oxidoreductase</keyword>
<evidence type="ECO:0000256" key="12">
    <source>
        <dbReference type="ARBA" id="ARBA00023033"/>
    </source>
</evidence>
<dbReference type="GO" id="GO:0020037">
    <property type="term" value="F:heme binding"/>
    <property type="evidence" value="ECO:0007669"/>
    <property type="project" value="InterPro"/>
</dbReference>
<keyword evidence="9" id="KW-0492">Microsome</keyword>
<organism evidence="17 18">
    <name type="scientific">Amphibalanus amphitrite</name>
    <name type="common">Striped barnacle</name>
    <name type="synonym">Balanus amphitrite</name>
    <dbReference type="NCBI Taxonomy" id="1232801"/>
    <lineage>
        <taxon>Eukaryota</taxon>
        <taxon>Metazoa</taxon>
        <taxon>Ecdysozoa</taxon>
        <taxon>Arthropoda</taxon>
        <taxon>Crustacea</taxon>
        <taxon>Multicrustacea</taxon>
        <taxon>Cirripedia</taxon>
        <taxon>Thoracica</taxon>
        <taxon>Thoracicalcarea</taxon>
        <taxon>Balanomorpha</taxon>
        <taxon>Balanoidea</taxon>
        <taxon>Balanidae</taxon>
        <taxon>Amphibalaninae</taxon>
        <taxon>Amphibalanus</taxon>
    </lineage>
</organism>
<dbReference type="GO" id="GO:0016712">
    <property type="term" value="F:oxidoreductase activity, acting on paired donors, with incorporation or reduction of molecular oxygen, reduced flavin or flavoprotein as one donor, and incorporation of one atom of oxygen"/>
    <property type="evidence" value="ECO:0007669"/>
    <property type="project" value="TreeGrafter"/>
</dbReference>
<dbReference type="InterPro" id="IPR050182">
    <property type="entry name" value="Cytochrome_P450_fam2"/>
</dbReference>
<dbReference type="PANTHER" id="PTHR24300">
    <property type="entry name" value="CYTOCHROME P450 508A4-RELATED"/>
    <property type="match status" value="1"/>
</dbReference>
<keyword evidence="11 14" id="KW-0408">Iron</keyword>
<comment type="similarity">
    <text evidence="5 15">Belongs to the cytochrome P450 family.</text>
</comment>
<keyword evidence="18" id="KW-1185">Reference proteome</keyword>
<evidence type="ECO:0000313" key="17">
    <source>
        <dbReference type="EMBL" id="KAF0303730.1"/>
    </source>
</evidence>
<dbReference type="PRINTS" id="PR00463">
    <property type="entry name" value="EP450I"/>
</dbReference>
<gene>
    <name evidence="17" type="primary">CYP15A1_7</name>
    <name evidence="16" type="synonym">CYP15A1_8</name>
    <name evidence="17" type="ORF">FJT64_024378</name>
    <name evidence="16" type="ORF">FJT64_025951</name>
</gene>
<evidence type="ECO:0000256" key="8">
    <source>
        <dbReference type="ARBA" id="ARBA00022824"/>
    </source>
</evidence>
<dbReference type="PROSITE" id="PS00086">
    <property type="entry name" value="CYTOCHROME_P450"/>
    <property type="match status" value="1"/>
</dbReference>
<evidence type="ECO:0000256" key="7">
    <source>
        <dbReference type="ARBA" id="ARBA00022723"/>
    </source>
</evidence>
<dbReference type="GO" id="GO:0008395">
    <property type="term" value="F:steroid hydroxylase activity"/>
    <property type="evidence" value="ECO:0007669"/>
    <property type="project" value="TreeGrafter"/>
</dbReference>
<dbReference type="InterPro" id="IPR002401">
    <property type="entry name" value="Cyt_P450_E_grp-I"/>
</dbReference>
<evidence type="ECO:0000256" key="9">
    <source>
        <dbReference type="ARBA" id="ARBA00022848"/>
    </source>
</evidence>
<dbReference type="GO" id="GO:0006082">
    <property type="term" value="P:organic acid metabolic process"/>
    <property type="evidence" value="ECO:0007669"/>
    <property type="project" value="TreeGrafter"/>
</dbReference>
<dbReference type="Proteomes" id="UP000440578">
    <property type="component" value="Unassembled WGS sequence"/>
</dbReference>
<keyword evidence="6 14" id="KW-0349">Heme</keyword>
<evidence type="ECO:0000313" key="16">
    <source>
        <dbReference type="EMBL" id="KAF0301816.1"/>
    </source>
</evidence>
<dbReference type="GO" id="GO:0005506">
    <property type="term" value="F:iron ion binding"/>
    <property type="evidence" value="ECO:0007669"/>
    <property type="project" value="InterPro"/>
</dbReference>
<comment type="subcellular location">
    <subcellularLocation>
        <location evidence="4">Endoplasmic reticulum membrane</location>
        <topology evidence="4">Peripheral membrane protein</topology>
    </subcellularLocation>
    <subcellularLocation>
        <location evidence="3">Microsome membrane</location>
        <topology evidence="3">Peripheral membrane protein</topology>
    </subcellularLocation>
</comment>
<keyword evidence="12 15" id="KW-0503">Monooxygenase</keyword>
<evidence type="ECO:0000256" key="1">
    <source>
        <dbReference type="ARBA" id="ARBA00001971"/>
    </source>
</evidence>
<protein>
    <submittedName>
        <fullName evidence="17">Methyl farnesoate epoxidase</fullName>
    </submittedName>
</protein>
<evidence type="ECO:0000256" key="3">
    <source>
        <dbReference type="ARBA" id="ARBA00004174"/>
    </source>
</evidence>
<dbReference type="GO" id="GO:0005789">
    <property type="term" value="C:endoplasmic reticulum membrane"/>
    <property type="evidence" value="ECO:0007669"/>
    <property type="project" value="UniProtKB-SubCell"/>
</dbReference>
<dbReference type="PRINTS" id="PR00385">
    <property type="entry name" value="P450"/>
</dbReference>
<dbReference type="InterPro" id="IPR036396">
    <property type="entry name" value="Cyt_P450_sf"/>
</dbReference>
<evidence type="ECO:0000256" key="5">
    <source>
        <dbReference type="ARBA" id="ARBA00010617"/>
    </source>
</evidence>
<dbReference type="InterPro" id="IPR001128">
    <property type="entry name" value="Cyt_P450"/>
</dbReference>
<evidence type="ECO:0000256" key="11">
    <source>
        <dbReference type="ARBA" id="ARBA00023004"/>
    </source>
</evidence>
<evidence type="ECO:0000313" key="18">
    <source>
        <dbReference type="Proteomes" id="UP000440578"/>
    </source>
</evidence>
<accession>A0A6A4WJB1</accession>
<evidence type="ECO:0000256" key="4">
    <source>
        <dbReference type="ARBA" id="ARBA00004406"/>
    </source>
</evidence>
<dbReference type="EMBL" id="VIIS01000921">
    <property type="protein sequence ID" value="KAF0303730.1"/>
    <property type="molecule type" value="Genomic_DNA"/>
</dbReference>
<evidence type="ECO:0000256" key="14">
    <source>
        <dbReference type="PIRSR" id="PIRSR602401-1"/>
    </source>
</evidence>
<evidence type="ECO:0000256" key="15">
    <source>
        <dbReference type="RuleBase" id="RU000461"/>
    </source>
</evidence>
<comment type="function">
    <text evidence="2">May be involved in the metabolism of insect hormones and in the breakdown of synthetic insecticides.</text>
</comment>
<dbReference type="Gene3D" id="1.10.630.10">
    <property type="entry name" value="Cytochrome P450"/>
    <property type="match status" value="1"/>
</dbReference>
<dbReference type="FunFam" id="1.10.630.10:FF:000238">
    <property type="entry name" value="Cytochrome P450 2A6"/>
    <property type="match status" value="1"/>
</dbReference>
<keyword evidence="8" id="KW-0256">Endoplasmic reticulum</keyword>
<keyword evidence="7 14" id="KW-0479">Metal-binding</keyword>